<evidence type="ECO:0000256" key="1">
    <source>
        <dbReference type="SAM" id="MobiDB-lite"/>
    </source>
</evidence>
<gene>
    <name evidence="2" type="ORF">BDQ12DRAFT_676533</name>
</gene>
<dbReference type="AlphaFoldDB" id="A0A5C3MDC1"/>
<feature type="region of interest" description="Disordered" evidence="1">
    <location>
        <begin position="99"/>
        <end position="131"/>
    </location>
</feature>
<name>A0A5C3MDC1_9AGAR</name>
<dbReference type="Pfam" id="PF02410">
    <property type="entry name" value="RsfS"/>
    <property type="match status" value="1"/>
</dbReference>
<dbReference type="OrthoDB" id="21330at2759"/>
<organism evidence="2 3">
    <name type="scientific">Crucibulum laeve</name>
    <dbReference type="NCBI Taxonomy" id="68775"/>
    <lineage>
        <taxon>Eukaryota</taxon>
        <taxon>Fungi</taxon>
        <taxon>Dikarya</taxon>
        <taxon>Basidiomycota</taxon>
        <taxon>Agaricomycotina</taxon>
        <taxon>Agaricomycetes</taxon>
        <taxon>Agaricomycetidae</taxon>
        <taxon>Agaricales</taxon>
        <taxon>Agaricineae</taxon>
        <taxon>Nidulariaceae</taxon>
        <taxon>Crucibulum</taxon>
    </lineage>
</organism>
<evidence type="ECO:0000313" key="3">
    <source>
        <dbReference type="Proteomes" id="UP000308652"/>
    </source>
</evidence>
<dbReference type="Gene3D" id="3.30.460.10">
    <property type="entry name" value="Beta Polymerase, domain 2"/>
    <property type="match status" value="1"/>
</dbReference>
<evidence type="ECO:0000313" key="2">
    <source>
        <dbReference type="EMBL" id="TFK42635.1"/>
    </source>
</evidence>
<reference evidence="2 3" key="1">
    <citation type="journal article" date="2019" name="Nat. Ecol. Evol.">
        <title>Megaphylogeny resolves global patterns of mushroom evolution.</title>
        <authorList>
            <person name="Varga T."/>
            <person name="Krizsan K."/>
            <person name="Foldi C."/>
            <person name="Dima B."/>
            <person name="Sanchez-Garcia M."/>
            <person name="Sanchez-Ramirez S."/>
            <person name="Szollosi G.J."/>
            <person name="Szarkandi J.G."/>
            <person name="Papp V."/>
            <person name="Albert L."/>
            <person name="Andreopoulos W."/>
            <person name="Angelini C."/>
            <person name="Antonin V."/>
            <person name="Barry K.W."/>
            <person name="Bougher N.L."/>
            <person name="Buchanan P."/>
            <person name="Buyck B."/>
            <person name="Bense V."/>
            <person name="Catcheside P."/>
            <person name="Chovatia M."/>
            <person name="Cooper J."/>
            <person name="Damon W."/>
            <person name="Desjardin D."/>
            <person name="Finy P."/>
            <person name="Geml J."/>
            <person name="Haridas S."/>
            <person name="Hughes K."/>
            <person name="Justo A."/>
            <person name="Karasinski D."/>
            <person name="Kautmanova I."/>
            <person name="Kiss B."/>
            <person name="Kocsube S."/>
            <person name="Kotiranta H."/>
            <person name="LaButti K.M."/>
            <person name="Lechner B.E."/>
            <person name="Liimatainen K."/>
            <person name="Lipzen A."/>
            <person name="Lukacs Z."/>
            <person name="Mihaltcheva S."/>
            <person name="Morgado L.N."/>
            <person name="Niskanen T."/>
            <person name="Noordeloos M.E."/>
            <person name="Ohm R.A."/>
            <person name="Ortiz-Santana B."/>
            <person name="Ovrebo C."/>
            <person name="Racz N."/>
            <person name="Riley R."/>
            <person name="Savchenko A."/>
            <person name="Shiryaev A."/>
            <person name="Soop K."/>
            <person name="Spirin V."/>
            <person name="Szebenyi C."/>
            <person name="Tomsovsky M."/>
            <person name="Tulloss R.E."/>
            <person name="Uehling J."/>
            <person name="Grigoriev I.V."/>
            <person name="Vagvolgyi C."/>
            <person name="Papp T."/>
            <person name="Martin F.M."/>
            <person name="Miettinen O."/>
            <person name="Hibbett D.S."/>
            <person name="Nagy L.G."/>
        </authorList>
    </citation>
    <scope>NUCLEOTIDE SEQUENCE [LARGE SCALE GENOMIC DNA]</scope>
    <source>
        <strain evidence="2 3">CBS 166.37</strain>
    </source>
</reference>
<accession>A0A5C3MDC1</accession>
<protein>
    <submittedName>
        <fullName evidence="2">Uncharacterized protein</fullName>
    </submittedName>
</protein>
<sequence length="221" mass="24698">MQSLRYLAGSNRRAFNLFFSQTRCLCSSPARRTAAGVPWFIEEDEVIPQSFEHRVNPPHLAQSPQRPSAAPPPPEDAPAPLKALHAQLSDSPYLDTSSLIVARPTPPSPGPPLPLRSPQGRRRRGGTYPGESSYEYDGSIWSWVVMAQVKEGTENRGAIESVIRIVRKTLLGMEPPVTIPPKSRRQMASGWAMVDGGNFAVHVLSKEAREKYFDQQRWNQW</sequence>
<keyword evidence="3" id="KW-1185">Reference proteome</keyword>
<dbReference type="Proteomes" id="UP000308652">
    <property type="component" value="Unassembled WGS sequence"/>
</dbReference>
<feature type="region of interest" description="Disordered" evidence="1">
    <location>
        <begin position="55"/>
        <end position="80"/>
    </location>
</feature>
<dbReference type="EMBL" id="ML213592">
    <property type="protein sequence ID" value="TFK42635.1"/>
    <property type="molecule type" value="Genomic_DNA"/>
</dbReference>
<proteinExistence type="predicted"/>
<dbReference type="InterPro" id="IPR043519">
    <property type="entry name" value="NT_sf"/>
</dbReference>
<feature type="compositionally biased region" description="Pro residues" evidence="1">
    <location>
        <begin position="104"/>
        <end position="115"/>
    </location>
</feature>